<comment type="caution">
    <text evidence="2">The sequence shown here is derived from an EMBL/GenBank/DDBJ whole genome shotgun (WGS) entry which is preliminary data.</text>
</comment>
<feature type="region of interest" description="Disordered" evidence="1">
    <location>
        <begin position="1"/>
        <end position="27"/>
    </location>
</feature>
<reference evidence="3" key="1">
    <citation type="submission" date="2016-06" db="EMBL/GenBank/DDBJ databases">
        <title>Parallel loss of symbiosis genes in relatives of nitrogen-fixing non-legume Parasponia.</title>
        <authorList>
            <person name="Van Velzen R."/>
            <person name="Holmer R."/>
            <person name="Bu F."/>
            <person name="Rutten L."/>
            <person name="Van Zeijl A."/>
            <person name="Liu W."/>
            <person name="Santuari L."/>
            <person name="Cao Q."/>
            <person name="Sharma T."/>
            <person name="Shen D."/>
            <person name="Roswanjaya Y."/>
            <person name="Wardhani T."/>
            <person name="Kalhor M.S."/>
            <person name="Jansen J."/>
            <person name="Van den Hoogen J."/>
            <person name="Gungor B."/>
            <person name="Hartog M."/>
            <person name="Hontelez J."/>
            <person name="Verver J."/>
            <person name="Yang W.-C."/>
            <person name="Schijlen E."/>
            <person name="Repin R."/>
            <person name="Schilthuizen M."/>
            <person name="Schranz E."/>
            <person name="Heidstra R."/>
            <person name="Miyata K."/>
            <person name="Fedorova E."/>
            <person name="Kohlen W."/>
            <person name="Bisseling T."/>
            <person name="Smit S."/>
            <person name="Geurts R."/>
        </authorList>
    </citation>
    <scope>NUCLEOTIDE SEQUENCE [LARGE SCALE GENOMIC DNA]</scope>
    <source>
        <strain evidence="3">cv. RG33-2</strain>
    </source>
</reference>
<feature type="compositionally biased region" description="Polar residues" evidence="1">
    <location>
        <begin position="8"/>
        <end position="26"/>
    </location>
</feature>
<proteinExistence type="predicted"/>
<dbReference type="InParanoid" id="A0A2P5BIS5"/>
<keyword evidence="3" id="KW-1185">Reference proteome</keyword>
<protein>
    <submittedName>
        <fullName evidence="2">Uncharacterized protein</fullName>
    </submittedName>
</protein>
<organism evidence="2 3">
    <name type="scientific">Trema orientale</name>
    <name type="common">Charcoal tree</name>
    <name type="synonym">Celtis orientalis</name>
    <dbReference type="NCBI Taxonomy" id="63057"/>
    <lineage>
        <taxon>Eukaryota</taxon>
        <taxon>Viridiplantae</taxon>
        <taxon>Streptophyta</taxon>
        <taxon>Embryophyta</taxon>
        <taxon>Tracheophyta</taxon>
        <taxon>Spermatophyta</taxon>
        <taxon>Magnoliopsida</taxon>
        <taxon>eudicotyledons</taxon>
        <taxon>Gunneridae</taxon>
        <taxon>Pentapetalae</taxon>
        <taxon>rosids</taxon>
        <taxon>fabids</taxon>
        <taxon>Rosales</taxon>
        <taxon>Cannabaceae</taxon>
        <taxon>Trema</taxon>
    </lineage>
</organism>
<name>A0A2P5BIS5_TREOI</name>
<evidence type="ECO:0000313" key="2">
    <source>
        <dbReference type="EMBL" id="PON48656.1"/>
    </source>
</evidence>
<gene>
    <name evidence="2" type="ORF">TorRG33x02_319590</name>
</gene>
<dbReference type="AlphaFoldDB" id="A0A2P5BIS5"/>
<accession>A0A2P5BIS5</accession>
<dbReference type="EMBL" id="JXTC01000513">
    <property type="protein sequence ID" value="PON48656.1"/>
    <property type="molecule type" value="Genomic_DNA"/>
</dbReference>
<sequence length="52" mass="5774">MDDPHGFRSSSPSEGSKNTAARQGLSNPDLGIGEMGHAYSFVNLFYQLLYFY</sequence>
<evidence type="ECO:0000313" key="3">
    <source>
        <dbReference type="Proteomes" id="UP000237000"/>
    </source>
</evidence>
<evidence type="ECO:0000256" key="1">
    <source>
        <dbReference type="SAM" id="MobiDB-lite"/>
    </source>
</evidence>
<dbReference type="Proteomes" id="UP000237000">
    <property type="component" value="Unassembled WGS sequence"/>
</dbReference>